<protein>
    <submittedName>
        <fullName evidence="1">Uncharacterized protein</fullName>
    </submittedName>
</protein>
<dbReference type="EMBL" id="CP116590">
    <property type="protein sequence ID" value="WCG37505.1"/>
    <property type="molecule type" value="Genomic_DNA"/>
</dbReference>
<gene>
    <name evidence="1" type="ORF">PML80_08285</name>
</gene>
<sequence length="90" mass="10776">MADEMNNPLYISWQMTSEKEAIIAELKEKSNAIKNDLPVLLSKYDLRRRWAMSNRQSLYNYTRRKDFPKPIYHFSNGKTPVYLETDIQIF</sequence>
<dbReference type="Proteomes" id="UP001179483">
    <property type="component" value="Chromosome"/>
</dbReference>
<evidence type="ECO:0000313" key="1">
    <source>
        <dbReference type="EMBL" id="WCG37505.1"/>
    </source>
</evidence>
<accession>A0AAE9XP14</accession>
<reference evidence="1" key="1">
    <citation type="submission" date="2023-01" db="EMBL/GenBank/DDBJ databases">
        <title>Oxazolidinone resistance genes in florfenicol resistant enterococci from beef cattle and veal calves at slaughter.</title>
        <authorList>
            <person name="Biggel M."/>
        </authorList>
    </citation>
    <scope>NUCLEOTIDE SEQUENCE</scope>
    <source>
        <strain evidence="1">K79-1</strain>
    </source>
</reference>
<dbReference type="RefSeq" id="WP_271735780.1">
    <property type="nucleotide sequence ID" value="NZ_CP116590.1"/>
</dbReference>
<dbReference type="AlphaFoldDB" id="A0AAE9XP14"/>
<organism evidence="1 2">
    <name type="scientific">Aerococcus urinaeequi</name>
    <dbReference type="NCBI Taxonomy" id="51665"/>
    <lineage>
        <taxon>Bacteria</taxon>
        <taxon>Bacillati</taxon>
        <taxon>Bacillota</taxon>
        <taxon>Bacilli</taxon>
        <taxon>Lactobacillales</taxon>
        <taxon>Aerococcaceae</taxon>
        <taxon>Aerococcus</taxon>
    </lineage>
</organism>
<proteinExistence type="predicted"/>
<name>A0AAE9XP14_9LACT</name>
<evidence type="ECO:0000313" key="2">
    <source>
        <dbReference type="Proteomes" id="UP001179483"/>
    </source>
</evidence>